<keyword evidence="8" id="KW-0411">Iron-sulfur</keyword>
<dbReference type="RefSeq" id="WP_211958344.1">
    <property type="nucleotide sequence ID" value="NZ_CAJPVI010000085.1"/>
</dbReference>
<dbReference type="GO" id="GO:0004844">
    <property type="term" value="F:uracil DNA N-glycosylase activity"/>
    <property type="evidence" value="ECO:0007669"/>
    <property type="project" value="UniProtKB-EC"/>
</dbReference>
<evidence type="ECO:0000256" key="9">
    <source>
        <dbReference type="ARBA" id="ARBA00023204"/>
    </source>
</evidence>
<keyword evidence="5" id="KW-0227">DNA damage</keyword>
<keyword evidence="7" id="KW-0408">Iron</keyword>
<dbReference type="Proteomes" id="UP000672657">
    <property type="component" value="Unassembled WGS sequence"/>
</dbReference>
<keyword evidence="11" id="KW-0326">Glycosidase</keyword>
<evidence type="ECO:0000259" key="10">
    <source>
        <dbReference type="SMART" id="SM00986"/>
    </source>
</evidence>
<reference evidence="11 12" key="1">
    <citation type="submission" date="2021-03" db="EMBL/GenBank/DDBJ databases">
        <authorList>
            <person name="Peeters C."/>
        </authorList>
    </citation>
    <scope>NUCLEOTIDE SEQUENCE [LARGE SCALE GENOMIC DNA]</scope>
    <source>
        <strain evidence="11 12">LMG 26411</strain>
    </source>
</reference>
<sequence>MPKRAETHSEPVPAREELNACRRCPLWHDATQGVPGAGPTSAKLMLVGEQPGNEEDLQGEPFVGPAGRLLSEALERAGLERHDVYLTNAVKHFKFELRGKRRLHKTPGQLEVEACGIWLEQEIQAVEPTVIVALGATATGAVLGRKRVALSTLMDEPVEREGRLVVATYHPSFVLRQRSEESRHAAFERIVASLRQAVRLAAGRRSR</sequence>
<evidence type="ECO:0000256" key="6">
    <source>
        <dbReference type="ARBA" id="ARBA00022801"/>
    </source>
</evidence>
<gene>
    <name evidence="11" type="primary">tmung</name>
    <name evidence="11" type="ORF">LMG26411_07600</name>
</gene>
<feature type="domain" description="Uracil-DNA glycosylase-like" evidence="10">
    <location>
        <begin position="35"/>
        <end position="192"/>
    </location>
</feature>
<keyword evidence="6 11" id="KW-0378">Hydrolase</keyword>
<dbReference type="PANTHER" id="PTHR33693:SF9">
    <property type="entry name" value="TYPE-4 URACIL-DNA GLYCOSYLASE"/>
    <property type="match status" value="1"/>
</dbReference>
<evidence type="ECO:0000256" key="2">
    <source>
        <dbReference type="ARBA" id="ARBA00019403"/>
    </source>
</evidence>
<dbReference type="Gene3D" id="3.40.470.10">
    <property type="entry name" value="Uracil-DNA glycosylase-like domain"/>
    <property type="match status" value="1"/>
</dbReference>
<keyword evidence="4" id="KW-0479">Metal-binding</keyword>
<dbReference type="CDD" id="cd10030">
    <property type="entry name" value="UDG-F4_TTUDGA_SPO1dp_like"/>
    <property type="match status" value="1"/>
</dbReference>
<protein>
    <recommendedName>
        <fullName evidence="2">Type-4 uracil-DNA glycosylase</fullName>
    </recommendedName>
</protein>
<dbReference type="InterPro" id="IPR005273">
    <property type="entry name" value="Ura-DNA_glyco_family4"/>
</dbReference>
<evidence type="ECO:0000256" key="4">
    <source>
        <dbReference type="ARBA" id="ARBA00022723"/>
    </source>
</evidence>
<dbReference type="Pfam" id="PF03167">
    <property type="entry name" value="UDG"/>
    <property type="match status" value="1"/>
</dbReference>
<dbReference type="InterPro" id="IPR051536">
    <property type="entry name" value="UDG_Type-4/5"/>
</dbReference>
<evidence type="ECO:0000256" key="8">
    <source>
        <dbReference type="ARBA" id="ARBA00023014"/>
    </source>
</evidence>
<evidence type="ECO:0000256" key="3">
    <source>
        <dbReference type="ARBA" id="ARBA00022485"/>
    </source>
</evidence>
<name>A0ABN7QGA6_9BURK</name>
<dbReference type="NCBIfam" id="TIGR00758">
    <property type="entry name" value="UDG_fam4"/>
    <property type="match status" value="1"/>
</dbReference>
<evidence type="ECO:0000256" key="1">
    <source>
        <dbReference type="ARBA" id="ARBA00006521"/>
    </source>
</evidence>
<dbReference type="EMBL" id="CAJPVI010000085">
    <property type="protein sequence ID" value="CAG2160587.1"/>
    <property type="molecule type" value="Genomic_DNA"/>
</dbReference>
<comment type="caution">
    <text evidence="11">The sequence shown here is derived from an EMBL/GenBank/DDBJ whole genome shotgun (WGS) entry which is preliminary data.</text>
</comment>
<proteinExistence type="inferred from homology"/>
<dbReference type="SUPFAM" id="SSF52141">
    <property type="entry name" value="Uracil-DNA glycosylase-like"/>
    <property type="match status" value="1"/>
</dbReference>
<keyword evidence="12" id="KW-1185">Reference proteome</keyword>
<accession>A0ABN7QGA6</accession>
<comment type="similarity">
    <text evidence="1">Belongs to the uracil-DNA glycosylase (UDG) superfamily. Type 4 (UDGa) family.</text>
</comment>
<dbReference type="InterPro" id="IPR036895">
    <property type="entry name" value="Uracil-DNA_glycosylase-like_sf"/>
</dbReference>
<keyword evidence="9" id="KW-0234">DNA repair</keyword>
<dbReference type="InterPro" id="IPR005122">
    <property type="entry name" value="Uracil-DNA_glycosylase-like"/>
</dbReference>
<dbReference type="NCBIfam" id="TIGR03914">
    <property type="entry name" value="UDG_fam_dom"/>
    <property type="match status" value="1"/>
</dbReference>
<dbReference type="PANTHER" id="PTHR33693">
    <property type="entry name" value="TYPE-5 URACIL-DNA GLYCOSYLASE"/>
    <property type="match status" value="1"/>
</dbReference>
<dbReference type="SMART" id="SM00987">
    <property type="entry name" value="UreE_C"/>
    <property type="match status" value="1"/>
</dbReference>
<evidence type="ECO:0000313" key="12">
    <source>
        <dbReference type="Proteomes" id="UP000672657"/>
    </source>
</evidence>
<organism evidence="11 12">
    <name type="scientific">Cupriavidus numazuensis</name>
    <dbReference type="NCBI Taxonomy" id="221992"/>
    <lineage>
        <taxon>Bacteria</taxon>
        <taxon>Pseudomonadati</taxon>
        <taxon>Pseudomonadota</taxon>
        <taxon>Betaproteobacteria</taxon>
        <taxon>Burkholderiales</taxon>
        <taxon>Burkholderiaceae</taxon>
        <taxon>Cupriavidus</taxon>
    </lineage>
</organism>
<evidence type="ECO:0000313" key="11">
    <source>
        <dbReference type="EMBL" id="CAG2160587.1"/>
    </source>
</evidence>
<keyword evidence="3" id="KW-0004">4Fe-4S</keyword>
<dbReference type="SMART" id="SM00986">
    <property type="entry name" value="UDG"/>
    <property type="match status" value="1"/>
</dbReference>
<evidence type="ECO:0000256" key="7">
    <source>
        <dbReference type="ARBA" id="ARBA00023004"/>
    </source>
</evidence>
<evidence type="ECO:0000256" key="5">
    <source>
        <dbReference type="ARBA" id="ARBA00022763"/>
    </source>
</evidence>